<protein>
    <recommendedName>
        <fullName evidence="3">DNA topoisomerase</fullName>
        <ecNumber evidence="3">5.6.2.1</ecNumber>
    </recommendedName>
</protein>
<name>A0A6C0C140_9ZZZZ</name>
<evidence type="ECO:0000313" key="9">
    <source>
        <dbReference type="EMBL" id="QHS97273.1"/>
    </source>
</evidence>
<evidence type="ECO:0000256" key="3">
    <source>
        <dbReference type="ARBA" id="ARBA00012891"/>
    </source>
</evidence>
<dbReference type="Gene3D" id="3.40.50.140">
    <property type="match status" value="1"/>
</dbReference>
<evidence type="ECO:0000256" key="1">
    <source>
        <dbReference type="ARBA" id="ARBA00000213"/>
    </source>
</evidence>
<dbReference type="InterPro" id="IPR013826">
    <property type="entry name" value="Topo_IA_cen_sub3"/>
</dbReference>
<dbReference type="InterPro" id="IPR013497">
    <property type="entry name" value="Topo_IA_cen"/>
</dbReference>
<dbReference type="EMBL" id="MN739292">
    <property type="protein sequence ID" value="QHS97273.1"/>
    <property type="molecule type" value="Genomic_DNA"/>
</dbReference>
<dbReference type="InterPro" id="IPR013824">
    <property type="entry name" value="Topo_IA_cen_sub1"/>
</dbReference>
<keyword evidence="4" id="KW-0799">Topoisomerase</keyword>
<sequence>MKLVIVESPAKCKKIESFLGNEYKCLASFGHIRELTNGLKCIDIQNNFEPTFTIMESKTRNIKTLKKFIKKADEIIIATDDDREGEAIGWHICKTFNLPTQTTKRIIFREITKSAVKKAITNPGILNMQKIYAQLARQILDRLVGFIVSPQLWKSISRNTKQKLSAGRCQSPALKIIYDNQTLIDNTPGVKVYNTKGNFTKHNLDFALNKEILNQEDMVDFLEESVKFEHKVKKVNELTNKRKIPPSPLTTSKLQQRSSNILHMSPKQTMMTAQKLYEAGYITYMRTDSTTYSKEFIEKSKHFIISEWGKEYINKNINNLSLRKGKGQEAHEAIRPTKVLKRELPANTDTRQKRLYELIWKNTVESCMADSLYNLIQISLLAPKKYKYNYSEQKVIFPGWLILEDYNKNNELYSFIKTQLIGDILPYNKIYSEFTLKNIKTHFTEARLVQQLEEKGIGRPSTFSGLVSKILERGYVKKMDIEGKKLEYKDFELKEDEISEISGSKIFGNEKNKLKIQPIGIIVCEFLYKNYDNLFNFEYTSKMENSLDIISKGEKIWYDLCSECYSELKKLTNGIDNKREVIKIDENHTYMIAKYGPVIKYEKDGETKFMGIRDDVDINLLRQGKYKLKDIMKDDNFSGKNLGNFKNLSVILKKGKYGLYINWNNKNYSIKHIKKTEKNIKLEDVLDVLLGEKVISSNIIKEVTDEISVRKGKYGPYLFYKTKTMKKPKFINLKGKEWRDASQKVFESWVKSEVQ</sequence>
<evidence type="ECO:0000256" key="6">
    <source>
        <dbReference type="ARBA" id="ARBA00023235"/>
    </source>
</evidence>
<dbReference type="InterPro" id="IPR023406">
    <property type="entry name" value="Topo_IA_AS"/>
</dbReference>
<dbReference type="PANTHER" id="PTHR42785">
    <property type="entry name" value="DNA TOPOISOMERASE, TYPE IA, CORE"/>
    <property type="match status" value="1"/>
</dbReference>
<dbReference type="PROSITE" id="PS50880">
    <property type="entry name" value="TOPRIM"/>
    <property type="match status" value="1"/>
</dbReference>
<dbReference type="PROSITE" id="PS00396">
    <property type="entry name" value="TOPO_IA_1"/>
    <property type="match status" value="1"/>
</dbReference>
<dbReference type="AlphaFoldDB" id="A0A6C0C140"/>
<dbReference type="GO" id="GO:0003917">
    <property type="term" value="F:DNA topoisomerase type I (single strand cut, ATP-independent) activity"/>
    <property type="evidence" value="ECO:0007669"/>
    <property type="project" value="UniProtKB-EC"/>
</dbReference>
<reference evidence="9" key="1">
    <citation type="journal article" date="2020" name="Nature">
        <title>Giant virus diversity and host interactions through global metagenomics.</title>
        <authorList>
            <person name="Schulz F."/>
            <person name="Roux S."/>
            <person name="Paez-Espino D."/>
            <person name="Jungbluth S."/>
            <person name="Walsh D.A."/>
            <person name="Denef V.J."/>
            <person name="McMahon K.D."/>
            <person name="Konstantinidis K.T."/>
            <person name="Eloe-Fadrosh E.A."/>
            <person name="Kyrpides N.C."/>
            <person name="Woyke T."/>
        </authorList>
    </citation>
    <scope>NUCLEOTIDE SEQUENCE</scope>
    <source>
        <strain evidence="9">GVMAG-M-3300020169-51</strain>
    </source>
</reference>
<evidence type="ECO:0000259" key="8">
    <source>
        <dbReference type="PROSITE" id="PS52039"/>
    </source>
</evidence>
<evidence type="ECO:0000259" key="7">
    <source>
        <dbReference type="PROSITE" id="PS50880"/>
    </source>
</evidence>
<comment type="catalytic activity">
    <reaction evidence="1">
        <text>ATP-independent breakage of single-stranded DNA, followed by passage and rejoining.</text>
        <dbReference type="EC" id="5.6.2.1"/>
    </reaction>
</comment>
<feature type="domain" description="Topo IA-type catalytic" evidence="8">
    <location>
        <begin position="127"/>
        <end position="572"/>
    </location>
</feature>
<dbReference type="InterPro" id="IPR003601">
    <property type="entry name" value="Topo_IA_2"/>
</dbReference>
<dbReference type="PRINTS" id="PR00417">
    <property type="entry name" value="PRTPISMRASEI"/>
</dbReference>
<evidence type="ECO:0000256" key="4">
    <source>
        <dbReference type="ARBA" id="ARBA00023029"/>
    </source>
</evidence>
<comment type="similarity">
    <text evidence="2">Belongs to the type IA topoisomerase family.</text>
</comment>
<dbReference type="CDD" id="cd00186">
    <property type="entry name" value="TOP1Ac"/>
    <property type="match status" value="1"/>
</dbReference>
<dbReference type="EC" id="5.6.2.1" evidence="3"/>
<accession>A0A6C0C140</accession>
<dbReference type="InterPro" id="IPR006171">
    <property type="entry name" value="TOPRIM_dom"/>
</dbReference>
<feature type="domain" description="Toprim" evidence="7">
    <location>
        <begin position="1"/>
        <end position="111"/>
    </location>
</feature>
<dbReference type="PROSITE" id="PS52039">
    <property type="entry name" value="TOPO_IA_2"/>
    <property type="match status" value="1"/>
</dbReference>
<dbReference type="InterPro" id="IPR000380">
    <property type="entry name" value="Topo_IA"/>
</dbReference>
<proteinExistence type="inferred from homology"/>
<dbReference type="SUPFAM" id="SSF56712">
    <property type="entry name" value="Prokaryotic type I DNA topoisomerase"/>
    <property type="match status" value="1"/>
</dbReference>
<dbReference type="GO" id="GO:0003677">
    <property type="term" value="F:DNA binding"/>
    <property type="evidence" value="ECO:0007669"/>
    <property type="project" value="UniProtKB-KW"/>
</dbReference>
<dbReference type="SMART" id="SM00437">
    <property type="entry name" value="TOP1Ac"/>
    <property type="match status" value="1"/>
</dbReference>
<dbReference type="SMART" id="SM00493">
    <property type="entry name" value="TOPRIM"/>
    <property type="match status" value="1"/>
</dbReference>
<dbReference type="PANTHER" id="PTHR42785:SF1">
    <property type="entry name" value="DNA TOPOISOMERASE"/>
    <property type="match status" value="1"/>
</dbReference>
<dbReference type="Pfam" id="PF01131">
    <property type="entry name" value="Topoisom_bac"/>
    <property type="match status" value="1"/>
</dbReference>
<keyword evidence="5" id="KW-0238">DNA-binding</keyword>
<dbReference type="Pfam" id="PF01751">
    <property type="entry name" value="Toprim"/>
    <property type="match status" value="1"/>
</dbReference>
<evidence type="ECO:0000256" key="2">
    <source>
        <dbReference type="ARBA" id="ARBA00009446"/>
    </source>
</evidence>
<dbReference type="Gene3D" id="2.70.20.10">
    <property type="entry name" value="Topoisomerase I, domain 3"/>
    <property type="match status" value="1"/>
</dbReference>
<dbReference type="Gene3D" id="1.10.290.10">
    <property type="entry name" value="Topoisomerase I, domain 4"/>
    <property type="match status" value="1"/>
</dbReference>
<dbReference type="Gene3D" id="1.10.460.10">
    <property type="entry name" value="Topoisomerase I, domain 2"/>
    <property type="match status" value="1"/>
</dbReference>
<organism evidence="9">
    <name type="scientific">viral metagenome</name>
    <dbReference type="NCBI Taxonomy" id="1070528"/>
    <lineage>
        <taxon>unclassified sequences</taxon>
        <taxon>metagenomes</taxon>
        <taxon>organismal metagenomes</taxon>
    </lineage>
</organism>
<dbReference type="SMART" id="SM00436">
    <property type="entry name" value="TOP1Bc"/>
    <property type="match status" value="1"/>
</dbReference>
<dbReference type="GO" id="GO:0006265">
    <property type="term" value="P:DNA topological change"/>
    <property type="evidence" value="ECO:0007669"/>
    <property type="project" value="InterPro"/>
</dbReference>
<dbReference type="InterPro" id="IPR013825">
    <property type="entry name" value="Topo_IA_cen_sub2"/>
</dbReference>
<dbReference type="InterPro" id="IPR003602">
    <property type="entry name" value="Topo_IA_DNA-bd_dom"/>
</dbReference>
<evidence type="ECO:0000256" key="5">
    <source>
        <dbReference type="ARBA" id="ARBA00023125"/>
    </source>
</evidence>
<keyword evidence="6" id="KW-0413">Isomerase</keyword>
<dbReference type="InterPro" id="IPR023405">
    <property type="entry name" value="Topo_IA_core_domain"/>
</dbReference>